<evidence type="ECO:0000313" key="2">
    <source>
        <dbReference type="EMBL" id="KAK1804153.1"/>
    </source>
</evidence>
<keyword evidence="3" id="KW-1185">Reference proteome</keyword>
<name>A0AAD9E4K2_9TELE</name>
<sequence length="153" mass="16417">SHNIFHILIVGVLTELQTLNESHDDGCLGASRDTTTITYVSLVLPEWGGPCQSPPSQKGDDVRHFVGNRDGCCLKATYVAEPLMAPVSENAPPLLSIDGSPACTIRAILDSRRQYLVAISHRLGGLWTQGEMLGPQKGCVGPFNAPELSYLSS</sequence>
<dbReference type="AlphaFoldDB" id="A0AAD9E4K2"/>
<keyword evidence="1" id="KW-0732">Signal</keyword>
<reference evidence="2" key="1">
    <citation type="submission" date="2023-03" db="EMBL/GenBank/DDBJ databases">
        <title>Electrophorus voltai genome.</title>
        <authorList>
            <person name="Bian C."/>
        </authorList>
    </citation>
    <scope>NUCLEOTIDE SEQUENCE</scope>
    <source>
        <strain evidence="2">CB-2022</strain>
        <tissue evidence="2">Muscle</tissue>
    </source>
</reference>
<feature type="chain" id="PRO_5041961643" evidence="1">
    <location>
        <begin position="23"/>
        <end position="153"/>
    </location>
</feature>
<protein>
    <submittedName>
        <fullName evidence="2">Uncharacterized protein</fullName>
    </submittedName>
</protein>
<proteinExistence type="predicted"/>
<organism evidence="2 3">
    <name type="scientific">Electrophorus voltai</name>
    <dbReference type="NCBI Taxonomy" id="2609070"/>
    <lineage>
        <taxon>Eukaryota</taxon>
        <taxon>Metazoa</taxon>
        <taxon>Chordata</taxon>
        <taxon>Craniata</taxon>
        <taxon>Vertebrata</taxon>
        <taxon>Euteleostomi</taxon>
        <taxon>Actinopterygii</taxon>
        <taxon>Neopterygii</taxon>
        <taxon>Teleostei</taxon>
        <taxon>Ostariophysi</taxon>
        <taxon>Gymnotiformes</taxon>
        <taxon>Gymnotoidei</taxon>
        <taxon>Gymnotidae</taxon>
        <taxon>Electrophorus</taxon>
    </lineage>
</organism>
<dbReference type="Proteomes" id="UP001239994">
    <property type="component" value="Unassembled WGS sequence"/>
</dbReference>
<gene>
    <name evidence="2" type="ORF">P4O66_020192</name>
</gene>
<evidence type="ECO:0000313" key="3">
    <source>
        <dbReference type="Proteomes" id="UP001239994"/>
    </source>
</evidence>
<accession>A0AAD9E4K2</accession>
<dbReference type="EMBL" id="JAROKS010000004">
    <property type="protein sequence ID" value="KAK1804153.1"/>
    <property type="molecule type" value="Genomic_DNA"/>
</dbReference>
<comment type="caution">
    <text evidence="2">The sequence shown here is derived from an EMBL/GenBank/DDBJ whole genome shotgun (WGS) entry which is preliminary data.</text>
</comment>
<feature type="non-terminal residue" evidence="2">
    <location>
        <position position="153"/>
    </location>
</feature>
<evidence type="ECO:0000256" key="1">
    <source>
        <dbReference type="SAM" id="SignalP"/>
    </source>
</evidence>
<feature type="signal peptide" evidence="1">
    <location>
        <begin position="1"/>
        <end position="22"/>
    </location>
</feature>